<evidence type="ECO:0000313" key="3">
    <source>
        <dbReference type="Proteomes" id="UP001184853"/>
    </source>
</evidence>
<sequence length="69" mass="8050">MSTVFNLISVVSAFVFGVGLLYWIMDVTIGKLKFLHSNKEWNGLQYKDVIFILFSAILLLSFFDFYKPY</sequence>
<protein>
    <recommendedName>
        <fullName evidence="4">Immunity protein 17 of polymorphic toxin system</fullName>
    </recommendedName>
</protein>
<keyword evidence="1" id="KW-0812">Transmembrane</keyword>
<organism evidence="2 3">
    <name type="scientific">Chryseobacterium geocarposphaerae</name>
    <dbReference type="NCBI Taxonomy" id="1416776"/>
    <lineage>
        <taxon>Bacteria</taxon>
        <taxon>Pseudomonadati</taxon>
        <taxon>Bacteroidota</taxon>
        <taxon>Flavobacteriia</taxon>
        <taxon>Flavobacteriales</taxon>
        <taxon>Weeksellaceae</taxon>
        <taxon>Chryseobacterium group</taxon>
        <taxon>Chryseobacterium</taxon>
    </lineage>
</organism>
<proteinExistence type="predicted"/>
<evidence type="ECO:0000256" key="1">
    <source>
        <dbReference type="SAM" id="Phobius"/>
    </source>
</evidence>
<keyword evidence="1" id="KW-0472">Membrane</keyword>
<comment type="caution">
    <text evidence="2">The sequence shown here is derived from an EMBL/GenBank/DDBJ whole genome shotgun (WGS) entry which is preliminary data.</text>
</comment>
<feature type="transmembrane region" description="Helical" evidence="1">
    <location>
        <begin position="6"/>
        <end position="25"/>
    </location>
</feature>
<keyword evidence="3" id="KW-1185">Reference proteome</keyword>
<name>A0ABU1LCZ7_9FLAO</name>
<dbReference type="EMBL" id="JAVDQS010000003">
    <property type="protein sequence ID" value="MDR6404582.1"/>
    <property type="molecule type" value="Genomic_DNA"/>
</dbReference>
<accession>A0ABU1LCZ7</accession>
<dbReference type="Proteomes" id="UP001184853">
    <property type="component" value="Unassembled WGS sequence"/>
</dbReference>
<keyword evidence="1" id="KW-1133">Transmembrane helix</keyword>
<evidence type="ECO:0008006" key="4">
    <source>
        <dbReference type="Google" id="ProtNLM"/>
    </source>
</evidence>
<evidence type="ECO:0000313" key="2">
    <source>
        <dbReference type="EMBL" id="MDR6404582.1"/>
    </source>
</evidence>
<reference evidence="2 3" key="1">
    <citation type="submission" date="2023-07" db="EMBL/GenBank/DDBJ databases">
        <title>Sorghum-associated microbial communities from plants grown in Nebraska, USA.</title>
        <authorList>
            <person name="Schachtman D."/>
        </authorList>
    </citation>
    <scope>NUCLEOTIDE SEQUENCE [LARGE SCALE GENOMIC DNA]</scope>
    <source>
        <strain evidence="2 3">DS1709</strain>
    </source>
</reference>
<feature type="transmembrane region" description="Helical" evidence="1">
    <location>
        <begin position="46"/>
        <end position="66"/>
    </location>
</feature>
<gene>
    <name evidence="2" type="ORF">J2781_001502</name>
</gene>